<evidence type="ECO:0000256" key="9">
    <source>
        <dbReference type="SAM" id="Phobius"/>
    </source>
</evidence>
<protein>
    <submittedName>
        <fullName evidence="12">Multiple C2 and transmembrane domain-containing protein 1 isoform X1</fullName>
    </submittedName>
</protein>
<dbReference type="Gene3D" id="2.60.40.150">
    <property type="entry name" value="C2 domain"/>
    <property type="match status" value="3"/>
</dbReference>
<dbReference type="GO" id="GO:0030672">
    <property type="term" value="C:synaptic vesicle membrane"/>
    <property type="evidence" value="ECO:0007669"/>
    <property type="project" value="TreeGrafter"/>
</dbReference>
<dbReference type="PRINTS" id="PR00360">
    <property type="entry name" value="C2DOMAIN"/>
</dbReference>
<dbReference type="CDD" id="cd08376">
    <property type="entry name" value="C2B_MCTP_PRT"/>
    <property type="match status" value="1"/>
</dbReference>
<reference evidence="12" key="1">
    <citation type="submission" date="2025-08" db="UniProtKB">
        <authorList>
            <consortium name="RefSeq"/>
        </authorList>
    </citation>
    <scope>IDENTIFICATION</scope>
</reference>
<dbReference type="Pfam" id="PF08372">
    <property type="entry name" value="PRT_C"/>
    <property type="match status" value="1"/>
</dbReference>
<feature type="domain" description="C2" evidence="10">
    <location>
        <begin position="394"/>
        <end position="513"/>
    </location>
</feature>
<dbReference type="PANTHER" id="PTHR45911">
    <property type="entry name" value="C2 DOMAIN-CONTAINING PROTEIN"/>
    <property type="match status" value="1"/>
</dbReference>
<dbReference type="GO" id="GO:0046928">
    <property type="term" value="P:regulation of neurotransmitter secretion"/>
    <property type="evidence" value="ECO:0007669"/>
    <property type="project" value="TreeGrafter"/>
</dbReference>
<keyword evidence="3" id="KW-0479">Metal-binding</keyword>
<dbReference type="Pfam" id="PF00168">
    <property type="entry name" value="C2"/>
    <property type="match status" value="3"/>
</dbReference>
<dbReference type="InterPro" id="IPR035892">
    <property type="entry name" value="C2_domain_sf"/>
</dbReference>
<evidence type="ECO:0000256" key="7">
    <source>
        <dbReference type="ARBA" id="ARBA00023136"/>
    </source>
</evidence>
<keyword evidence="2 9" id="KW-0812">Transmembrane</keyword>
<organism evidence="11 12">
    <name type="scientific">Octopus sinensis</name>
    <name type="common">East Asian common octopus</name>
    <dbReference type="NCBI Taxonomy" id="2607531"/>
    <lineage>
        <taxon>Eukaryota</taxon>
        <taxon>Metazoa</taxon>
        <taxon>Spiralia</taxon>
        <taxon>Lophotrochozoa</taxon>
        <taxon>Mollusca</taxon>
        <taxon>Cephalopoda</taxon>
        <taxon>Coleoidea</taxon>
        <taxon>Octopodiformes</taxon>
        <taxon>Octopoda</taxon>
        <taxon>Incirrata</taxon>
        <taxon>Octopodidae</taxon>
        <taxon>Octopus</taxon>
    </lineage>
</organism>
<evidence type="ECO:0000256" key="8">
    <source>
        <dbReference type="SAM" id="MobiDB-lite"/>
    </source>
</evidence>
<name>A0A6P7SBE2_9MOLL</name>
<evidence type="ECO:0000259" key="10">
    <source>
        <dbReference type="PROSITE" id="PS50004"/>
    </source>
</evidence>
<dbReference type="Proteomes" id="UP000515154">
    <property type="component" value="Linkage group LG4"/>
</dbReference>
<dbReference type="GO" id="GO:0005509">
    <property type="term" value="F:calcium ion binding"/>
    <property type="evidence" value="ECO:0007669"/>
    <property type="project" value="TreeGrafter"/>
</dbReference>
<evidence type="ECO:0000313" key="11">
    <source>
        <dbReference type="Proteomes" id="UP000515154"/>
    </source>
</evidence>
<dbReference type="FunFam" id="2.60.40.150:FF:000167">
    <property type="entry name" value="Multiple C2 domains, transmembrane 2a"/>
    <property type="match status" value="1"/>
</dbReference>
<accession>A0A6P7SBE2</accession>
<feature type="compositionally biased region" description="Polar residues" evidence="8">
    <location>
        <begin position="28"/>
        <end position="38"/>
    </location>
</feature>
<dbReference type="InterPro" id="IPR000008">
    <property type="entry name" value="C2_dom"/>
</dbReference>
<keyword evidence="5" id="KW-0106">Calcium</keyword>
<evidence type="ECO:0000256" key="6">
    <source>
        <dbReference type="ARBA" id="ARBA00022989"/>
    </source>
</evidence>
<gene>
    <name evidence="12" type="primary">LOC115210780</name>
</gene>
<evidence type="ECO:0000256" key="5">
    <source>
        <dbReference type="ARBA" id="ARBA00022837"/>
    </source>
</evidence>
<feature type="transmembrane region" description="Helical" evidence="9">
    <location>
        <begin position="856"/>
        <end position="884"/>
    </location>
</feature>
<dbReference type="RefSeq" id="XP_029635363.1">
    <property type="nucleotide sequence ID" value="XM_029779503.2"/>
</dbReference>
<dbReference type="KEGG" id="osn:115210780"/>
<feature type="region of interest" description="Disordered" evidence="8">
    <location>
        <begin position="1"/>
        <end position="115"/>
    </location>
</feature>
<dbReference type="SUPFAM" id="SSF49562">
    <property type="entry name" value="C2 domain (Calcium/lipid-binding domain, CaLB)"/>
    <property type="match status" value="3"/>
</dbReference>
<feature type="compositionally biased region" description="Basic residues" evidence="8">
    <location>
        <begin position="78"/>
        <end position="90"/>
    </location>
</feature>
<comment type="subcellular location">
    <subcellularLocation>
        <location evidence="1">Membrane</location>
        <topology evidence="1">Multi-pass membrane protein</topology>
    </subcellularLocation>
</comment>
<evidence type="ECO:0000256" key="1">
    <source>
        <dbReference type="ARBA" id="ARBA00004141"/>
    </source>
</evidence>
<dbReference type="FunFam" id="2.60.40.150:FF:000050">
    <property type="entry name" value="Multiple C2 and transmembrane domain containing 1"/>
    <property type="match status" value="1"/>
</dbReference>
<dbReference type="CDD" id="cd04042">
    <property type="entry name" value="C2A_MCTP_PRT"/>
    <property type="match status" value="1"/>
</dbReference>
<feature type="region of interest" description="Disordered" evidence="8">
    <location>
        <begin position="795"/>
        <end position="815"/>
    </location>
</feature>
<dbReference type="PANTHER" id="PTHR45911:SF4">
    <property type="entry name" value="MULTIPLE C2 AND TRANSMEMBRANE DOMAIN-CONTAINING PROTEIN"/>
    <property type="match status" value="1"/>
</dbReference>
<proteinExistence type="predicted"/>
<evidence type="ECO:0000256" key="2">
    <source>
        <dbReference type="ARBA" id="ARBA00022692"/>
    </source>
</evidence>
<dbReference type="SMART" id="SM00239">
    <property type="entry name" value="C2"/>
    <property type="match status" value="3"/>
</dbReference>
<feature type="transmembrane region" description="Helical" evidence="9">
    <location>
        <begin position="753"/>
        <end position="777"/>
    </location>
</feature>
<keyword evidence="11" id="KW-1185">Reference proteome</keyword>
<sequence length="939" mass="107209">MERQLEATPEAGNVDPIPSTAATHEAHSSVTTSSANNTERLEEATALPDQSLTARPGFSPKPSRPAASARFSVLTKSGPKKKKEKGRKAKSSGDLSKDETLSPTASPPTVSRRKKLWDSFRKSTERIRGKSRERKGIKSEVENLCGSQPNIFSTSNLNRNSPDYDVLFAPVELQHRIMQLNGEHSHSDPSLTPQIADLQQDTLLQQIQSDSQDIDIDSEISVVENTIPSIQEGSSRQHQSNLLQHPFFQLVVLLQEGRDLVIRDSCGTSDPYVKFKIDSKLLHKSRIIYKNLNPRWEEKFTIPVEDVLKPLSIKVFDYDRAMHDDSMGSATIDLTTLEPNVTEEMKVMLSEKGKSTYMGYIILQLTLTPKTQTDKENIVMKDSKDITESKFYRRSTKLTETARKMKMQIWSSVVTVVLVEGKNLLPMDDNGFSDPYVKFRLGNEKYKSKFKPNTLNPRWLEQFDLRMYDDQTKCLELTVYDHDVAGKDDFMGRATIDLSNIKNEETHVIEQQLEDGAGMVKILLTISGTSGSETISDLANYTPNPREREEIVQNYGLLKSLSNLKDVGWLQVKVFKAQGLLSADIGGKSDPFCVVELVNSRLQTQTEYKTLNPQWNKIFTFNIKDLHSVLEVTVFDEDRDKKVEFLGKVGIPLLKIKPGERKWYALKDKKLIRKKKGKILIEMDIIFNHIKAAIRTVNPKEDKYMQAEQKFKISVMKRNINRVSQIVSSFVETGKFIQSCFDYESKPRSITAFIVYVMVVWNFELYMLPVTLLIIFIKNLIIAMVMDNFVKEPSSEDYVDDDEEEEEEDKEKEEKKSLKEKLQAIQEVCLQVQQTMDMIACLGERVKNTFNWSIPWLSTLAVIFLLLGAIICYLIPLRMLLLLWGINKFTKKLRSPNAIPNNEILDFLSRVPCDLELLQNREYRPENTINPVTAKKKAL</sequence>
<dbReference type="InterPro" id="IPR013583">
    <property type="entry name" value="MCTP_C"/>
</dbReference>
<dbReference type="AlphaFoldDB" id="A0A6P7SBE2"/>
<dbReference type="PROSITE" id="PS50004">
    <property type="entry name" value="C2"/>
    <property type="match status" value="3"/>
</dbReference>
<evidence type="ECO:0000313" key="12">
    <source>
        <dbReference type="RefSeq" id="XP_029635363.1"/>
    </source>
</evidence>
<evidence type="ECO:0000256" key="3">
    <source>
        <dbReference type="ARBA" id="ARBA00022723"/>
    </source>
</evidence>
<keyword evidence="6 9" id="KW-1133">Transmembrane helix</keyword>
<evidence type="ECO:0000256" key="4">
    <source>
        <dbReference type="ARBA" id="ARBA00022737"/>
    </source>
</evidence>
<dbReference type="CDD" id="cd08377">
    <property type="entry name" value="C2C_MCTP_PRT"/>
    <property type="match status" value="1"/>
</dbReference>
<keyword evidence="4" id="KW-0677">Repeat</keyword>
<feature type="domain" description="C2" evidence="10">
    <location>
        <begin position="553"/>
        <end position="668"/>
    </location>
</feature>
<keyword evidence="7 9" id="KW-0472">Membrane</keyword>
<feature type="compositionally biased region" description="Acidic residues" evidence="8">
    <location>
        <begin position="795"/>
        <end position="811"/>
    </location>
</feature>
<feature type="domain" description="C2" evidence="10">
    <location>
        <begin position="231"/>
        <end position="348"/>
    </location>
</feature>